<feature type="region of interest" description="Disordered" evidence="9">
    <location>
        <begin position="1"/>
        <end position="25"/>
    </location>
</feature>
<evidence type="ECO:0000313" key="11">
    <source>
        <dbReference type="EMBL" id="QNO18709.1"/>
    </source>
</evidence>
<feature type="binding site" evidence="8">
    <location>
        <position position="383"/>
    </location>
    <ligand>
        <name>[4Fe-4S] cluster</name>
        <dbReference type="ChEBI" id="CHEBI:49883"/>
        <label>2</label>
    </ligand>
</feature>
<dbReference type="RefSeq" id="WP_212507777.1">
    <property type="nucleotide sequence ID" value="NZ_CP060696.1"/>
</dbReference>
<keyword evidence="5 8" id="KW-0249">Electron transport</keyword>
<sequence>MELSFPKKPFRTHGGAAVPHRKHTAQTESVVMPVPGEVAIPMQMHVGAPCTPLVKPGDLVTVGQKIGDSTGFVSAPIHASVSGKVKAIQKIQLCGGGYGDAVIIESDGKMELCPDLKAPEVSDLKSFLKAVRESGLVGLGGAGFPTHVKLNVPEGKSVDTLIINLAECEPYLTADNREALENTANVLDGVFAVKKMLKLSRGVIAVESNKPQAIQQLSAMLAADKRNADGSVGVLPLRATYPQGAEKVLIKACTDREVPMGKLPADVGCIVMNITSAAFLGGYLKDGIPLIKKRLTVDGGAVSQPKNVIVPIGARVRDVMEFVGMKEEPAKILVGGPMMGMAVPSVDVPVQKQNNGLLFLSESEAHKPDVTACIRCGRCVMGCPMHLVPTKLETYANAKDVAALQEYDIMDCMECGTCAFNCPAGRPLVQAIRIGKALVKAGGAKK</sequence>
<dbReference type="Pfam" id="PF10531">
    <property type="entry name" value="SLBB"/>
    <property type="match status" value="1"/>
</dbReference>
<dbReference type="PROSITE" id="PS51379">
    <property type="entry name" value="4FE4S_FER_2"/>
    <property type="match status" value="2"/>
</dbReference>
<keyword evidence="8" id="KW-0472">Membrane</keyword>
<keyword evidence="12" id="KW-1185">Reference proteome</keyword>
<evidence type="ECO:0000256" key="9">
    <source>
        <dbReference type="SAM" id="MobiDB-lite"/>
    </source>
</evidence>
<evidence type="ECO:0000256" key="6">
    <source>
        <dbReference type="ARBA" id="ARBA00023004"/>
    </source>
</evidence>
<feature type="domain" description="4Fe-4S ferredoxin-type" evidence="10">
    <location>
        <begin position="403"/>
        <end position="432"/>
    </location>
</feature>
<dbReference type="GO" id="GO:0051539">
    <property type="term" value="F:4 iron, 4 sulfur cluster binding"/>
    <property type="evidence" value="ECO:0007669"/>
    <property type="project" value="UniProtKB-KW"/>
</dbReference>
<dbReference type="InterPro" id="IPR010208">
    <property type="entry name" value="Ion_transpt_RnfC/RsxC"/>
</dbReference>
<dbReference type="InterPro" id="IPR011538">
    <property type="entry name" value="Nuo51_FMN-bd"/>
</dbReference>
<evidence type="ECO:0000259" key="10">
    <source>
        <dbReference type="PROSITE" id="PS51379"/>
    </source>
</evidence>
<dbReference type="HAMAP" id="MF_00461">
    <property type="entry name" value="RsxC_RnfC"/>
    <property type="match status" value="1"/>
</dbReference>
<feature type="binding site" evidence="8">
    <location>
        <position position="422"/>
    </location>
    <ligand>
        <name>[4Fe-4S] cluster</name>
        <dbReference type="ChEBI" id="CHEBI:49883"/>
        <label>1</label>
    </ligand>
</feature>
<evidence type="ECO:0000256" key="3">
    <source>
        <dbReference type="ARBA" id="ARBA00022723"/>
    </source>
</evidence>
<keyword evidence="7 8" id="KW-0411">Iron-sulfur</keyword>
<dbReference type="GO" id="GO:0009055">
    <property type="term" value="F:electron transfer activity"/>
    <property type="evidence" value="ECO:0007669"/>
    <property type="project" value="InterPro"/>
</dbReference>
<comment type="cofactor">
    <cofactor evidence="8">
        <name>[4Fe-4S] cluster</name>
        <dbReference type="ChEBI" id="CHEBI:49883"/>
    </cofactor>
    <text evidence="8">Binds 2 [4Fe-4S] clusters per subunit.</text>
</comment>
<dbReference type="PANTHER" id="PTHR43034:SF2">
    <property type="entry name" value="ION-TRANSLOCATING OXIDOREDUCTASE COMPLEX SUBUNIT C"/>
    <property type="match status" value="1"/>
</dbReference>
<reference evidence="11 12" key="1">
    <citation type="submission" date="2020-08" db="EMBL/GenBank/DDBJ databases">
        <authorList>
            <person name="Ren C."/>
            <person name="Gu Y."/>
            <person name="Xu Y."/>
        </authorList>
    </citation>
    <scope>NUCLEOTIDE SEQUENCE [LARGE SCALE GENOMIC DNA]</scope>
    <source>
        <strain evidence="11 12">LBM18003</strain>
    </source>
</reference>
<dbReference type="EC" id="7.-.-.-" evidence="8"/>
<feature type="binding site" evidence="8">
    <location>
        <position position="373"/>
    </location>
    <ligand>
        <name>[4Fe-4S] cluster</name>
        <dbReference type="ChEBI" id="CHEBI:49883"/>
        <label>1</label>
    </ligand>
</feature>
<dbReference type="Gene3D" id="3.40.50.11540">
    <property type="entry name" value="NADH-ubiquinone oxidoreductase 51kDa subunit"/>
    <property type="match status" value="1"/>
</dbReference>
<dbReference type="PROSITE" id="PS00198">
    <property type="entry name" value="4FE4S_FER_1"/>
    <property type="match status" value="1"/>
</dbReference>
<dbReference type="GO" id="GO:0046872">
    <property type="term" value="F:metal ion binding"/>
    <property type="evidence" value="ECO:0007669"/>
    <property type="project" value="UniProtKB-KW"/>
</dbReference>
<dbReference type="AlphaFoldDB" id="A0A7G9WJ47"/>
<comment type="subcellular location">
    <subcellularLocation>
        <location evidence="8">Cell membrane</location>
        <topology evidence="8">Peripheral membrane protein</topology>
    </subcellularLocation>
</comment>
<dbReference type="Gene3D" id="3.30.70.20">
    <property type="match status" value="1"/>
</dbReference>
<keyword evidence="1 8" id="KW-0813">Transport</keyword>
<dbReference type="Pfam" id="PF01512">
    <property type="entry name" value="Complex1_51K"/>
    <property type="match status" value="1"/>
</dbReference>
<evidence type="ECO:0000256" key="7">
    <source>
        <dbReference type="ARBA" id="ARBA00023014"/>
    </source>
</evidence>
<feature type="binding site" evidence="8">
    <location>
        <position position="376"/>
    </location>
    <ligand>
        <name>[4Fe-4S] cluster</name>
        <dbReference type="ChEBI" id="CHEBI:49883"/>
        <label>1</label>
    </ligand>
</feature>
<keyword evidence="8" id="KW-1278">Translocase</keyword>
<dbReference type="SUPFAM" id="SSF46548">
    <property type="entry name" value="alpha-helical ferredoxin"/>
    <property type="match status" value="1"/>
</dbReference>
<evidence type="ECO:0000256" key="4">
    <source>
        <dbReference type="ARBA" id="ARBA00022737"/>
    </source>
</evidence>
<organism evidence="11 12">
    <name type="scientific">Caproicibacterium amylolyticum</name>
    <dbReference type="NCBI Taxonomy" id="2766537"/>
    <lineage>
        <taxon>Bacteria</taxon>
        <taxon>Bacillati</taxon>
        <taxon>Bacillota</taxon>
        <taxon>Clostridia</taxon>
        <taxon>Eubacteriales</taxon>
        <taxon>Oscillospiraceae</taxon>
        <taxon>Caproicibacterium</taxon>
    </lineage>
</organism>
<dbReference type="PANTHER" id="PTHR43034">
    <property type="entry name" value="ION-TRANSLOCATING OXIDOREDUCTASE COMPLEX SUBUNIT C"/>
    <property type="match status" value="1"/>
</dbReference>
<accession>A0A7G9WJ47</accession>
<dbReference type="InterPro" id="IPR017900">
    <property type="entry name" value="4Fe4S_Fe_S_CS"/>
</dbReference>
<feature type="binding site" evidence="8">
    <location>
        <position position="418"/>
    </location>
    <ligand>
        <name>[4Fe-4S] cluster</name>
        <dbReference type="ChEBI" id="CHEBI:49883"/>
        <label>2</label>
    </ligand>
</feature>
<evidence type="ECO:0000256" key="1">
    <source>
        <dbReference type="ARBA" id="ARBA00022448"/>
    </source>
</evidence>
<comment type="similarity">
    <text evidence="8">Belongs to the 4Fe4S bacterial-type ferredoxin family. RnfC subfamily.</text>
</comment>
<evidence type="ECO:0000256" key="5">
    <source>
        <dbReference type="ARBA" id="ARBA00022982"/>
    </source>
</evidence>
<dbReference type="GO" id="GO:0022900">
    <property type="term" value="P:electron transport chain"/>
    <property type="evidence" value="ECO:0007669"/>
    <property type="project" value="UniProtKB-UniRule"/>
</dbReference>
<keyword evidence="3 8" id="KW-0479">Metal-binding</keyword>
<evidence type="ECO:0000256" key="2">
    <source>
        <dbReference type="ARBA" id="ARBA00022485"/>
    </source>
</evidence>
<feature type="binding site" evidence="8">
    <location>
        <position position="412"/>
    </location>
    <ligand>
        <name>[4Fe-4S] cluster</name>
        <dbReference type="ChEBI" id="CHEBI:49883"/>
        <label>2</label>
    </ligand>
</feature>
<dbReference type="InterPro" id="IPR017896">
    <property type="entry name" value="4Fe4S_Fe-S-bd"/>
</dbReference>
<dbReference type="SUPFAM" id="SSF142019">
    <property type="entry name" value="Nqo1 FMN-binding domain-like"/>
    <property type="match status" value="1"/>
</dbReference>
<dbReference type="InterPro" id="IPR037225">
    <property type="entry name" value="Nuo51_FMN-bd_sf"/>
</dbReference>
<proteinExistence type="inferred from homology"/>
<keyword evidence="2 8" id="KW-0004">4Fe-4S</keyword>
<dbReference type="Pfam" id="PF13375">
    <property type="entry name" value="RnfC_N"/>
    <property type="match status" value="1"/>
</dbReference>
<dbReference type="NCBIfam" id="NF003454">
    <property type="entry name" value="PRK05035.1"/>
    <property type="match status" value="1"/>
</dbReference>
<keyword evidence="6 8" id="KW-0408">Iron</keyword>
<dbReference type="EMBL" id="CP060696">
    <property type="protein sequence ID" value="QNO18709.1"/>
    <property type="molecule type" value="Genomic_DNA"/>
</dbReference>
<comment type="function">
    <text evidence="8">Part of a membrane-bound complex that couples electron transfer with translocation of ions across the membrane.</text>
</comment>
<gene>
    <name evidence="11" type="primary">rsxC</name>
    <name evidence="8" type="synonym">rnfC</name>
    <name evidence="11" type="ORF">H6X83_03495</name>
</gene>
<keyword evidence="8" id="KW-1003">Cell membrane</keyword>
<keyword evidence="4 8" id="KW-0677">Repeat</keyword>
<dbReference type="InterPro" id="IPR019554">
    <property type="entry name" value="Soluble_ligand-bd"/>
</dbReference>
<dbReference type="GO" id="GO:0005886">
    <property type="term" value="C:plasma membrane"/>
    <property type="evidence" value="ECO:0007669"/>
    <property type="project" value="UniProtKB-SubCell"/>
</dbReference>
<feature type="binding site" evidence="8">
    <location>
        <position position="379"/>
    </location>
    <ligand>
        <name>[4Fe-4S] cluster</name>
        <dbReference type="ChEBI" id="CHEBI:49883"/>
        <label>1</label>
    </ligand>
</feature>
<evidence type="ECO:0000256" key="8">
    <source>
        <dbReference type="HAMAP-Rule" id="MF_00461"/>
    </source>
</evidence>
<name>A0A7G9WJ47_9FIRM</name>
<dbReference type="KEGG" id="caml:H6X83_03495"/>
<dbReference type="NCBIfam" id="TIGR01945">
    <property type="entry name" value="rnfC"/>
    <property type="match status" value="1"/>
</dbReference>
<feature type="binding site" evidence="8">
    <location>
        <position position="415"/>
    </location>
    <ligand>
        <name>[4Fe-4S] cluster</name>
        <dbReference type="ChEBI" id="CHEBI:49883"/>
        <label>2</label>
    </ligand>
</feature>
<dbReference type="Proteomes" id="UP000516046">
    <property type="component" value="Chromosome"/>
</dbReference>
<protein>
    <recommendedName>
        <fullName evidence="8">Ion-translocating oxidoreductase complex subunit C</fullName>
        <ecNumber evidence="8">7.-.-.-</ecNumber>
    </recommendedName>
    <alternativeName>
        <fullName evidence="8">Rnf electron transport complex subunit C</fullName>
    </alternativeName>
</protein>
<feature type="domain" description="4Fe-4S ferredoxin-type" evidence="10">
    <location>
        <begin position="364"/>
        <end position="393"/>
    </location>
</feature>
<evidence type="ECO:0000313" key="12">
    <source>
        <dbReference type="Proteomes" id="UP000516046"/>
    </source>
</evidence>
<comment type="subunit">
    <text evidence="8">The complex is composed of six subunits: RnfA, RnfB, RnfC, RnfD, RnfE and RnfG.</text>
</comment>
<dbReference type="InterPro" id="IPR026902">
    <property type="entry name" value="RnfC_N"/>
</dbReference>
<dbReference type="Pfam" id="PF12838">
    <property type="entry name" value="Fer4_7"/>
    <property type="match status" value="1"/>
</dbReference>